<dbReference type="InterPro" id="IPR016156">
    <property type="entry name" value="FAD/NAD-linked_Rdtase_dimer_sf"/>
</dbReference>
<dbReference type="InterPro" id="IPR036188">
    <property type="entry name" value="FAD/NAD-bd_sf"/>
</dbReference>
<comment type="cofactor">
    <cofactor evidence="1">
        <name>FAD</name>
        <dbReference type="ChEBI" id="CHEBI:57692"/>
    </cofactor>
</comment>
<evidence type="ECO:0000256" key="3">
    <source>
        <dbReference type="ARBA" id="ARBA00022827"/>
    </source>
</evidence>
<dbReference type="InterPro" id="IPR050446">
    <property type="entry name" value="FAD-oxidoreductase/Apoptosis"/>
</dbReference>
<dbReference type="InterPro" id="IPR028202">
    <property type="entry name" value="Reductase_C"/>
</dbReference>
<feature type="domain" description="Reductase C-terminal" evidence="6">
    <location>
        <begin position="325"/>
        <end position="409"/>
    </location>
</feature>
<evidence type="ECO:0000256" key="2">
    <source>
        <dbReference type="ARBA" id="ARBA00022630"/>
    </source>
</evidence>
<dbReference type="GO" id="GO:0016651">
    <property type="term" value="F:oxidoreductase activity, acting on NAD(P)H"/>
    <property type="evidence" value="ECO:0007669"/>
    <property type="project" value="TreeGrafter"/>
</dbReference>
<comment type="caution">
    <text evidence="7">The sequence shown here is derived from an EMBL/GenBank/DDBJ whole genome shotgun (WGS) entry which is preliminary data.</text>
</comment>
<dbReference type="Pfam" id="PF07992">
    <property type="entry name" value="Pyr_redox_2"/>
    <property type="match status" value="1"/>
</dbReference>
<dbReference type="Proteomes" id="UP000563898">
    <property type="component" value="Unassembled WGS sequence"/>
</dbReference>
<accession>A0A846WRU1</accession>
<protein>
    <submittedName>
        <fullName evidence="7">FAD-dependent oxidoreductase</fullName>
    </submittedName>
</protein>
<evidence type="ECO:0000313" key="8">
    <source>
        <dbReference type="Proteomes" id="UP000563898"/>
    </source>
</evidence>
<dbReference type="SUPFAM" id="SSF55424">
    <property type="entry name" value="FAD/NAD-linked reductases, dimerisation (C-terminal) domain"/>
    <property type="match status" value="1"/>
</dbReference>
<dbReference type="GO" id="GO:0005737">
    <property type="term" value="C:cytoplasm"/>
    <property type="evidence" value="ECO:0007669"/>
    <property type="project" value="TreeGrafter"/>
</dbReference>
<dbReference type="PRINTS" id="PR00368">
    <property type="entry name" value="FADPNR"/>
</dbReference>
<keyword evidence="4" id="KW-0560">Oxidoreductase</keyword>
<dbReference type="PANTHER" id="PTHR43557">
    <property type="entry name" value="APOPTOSIS-INDUCING FACTOR 1"/>
    <property type="match status" value="1"/>
</dbReference>
<dbReference type="AlphaFoldDB" id="A0A846WRU1"/>
<evidence type="ECO:0000256" key="1">
    <source>
        <dbReference type="ARBA" id="ARBA00001974"/>
    </source>
</evidence>
<dbReference type="Gene3D" id="3.30.390.30">
    <property type="match status" value="1"/>
</dbReference>
<dbReference type="PRINTS" id="PR00411">
    <property type="entry name" value="PNDRDTASEI"/>
</dbReference>
<dbReference type="Pfam" id="PF14759">
    <property type="entry name" value="Reductase_C"/>
    <property type="match status" value="1"/>
</dbReference>
<organism evidence="7 8">
    <name type="scientific">Gordonia polyisoprenivorans</name>
    <dbReference type="NCBI Taxonomy" id="84595"/>
    <lineage>
        <taxon>Bacteria</taxon>
        <taxon>Bacillati</taxon>
        <taxon>Actinomycetota</taxon>
        <taxon>Actinomycetes</taxon>
        <taxon>Mycobacteriales</taxon>
        <taxon>Gordoniaceae</taxon>
        <taxon>Gordonia</taxon>
    </lineage>
</organism>
<dbReference type="RefSeq" id="WP_035728767.1">
    <property type="nucleotide sequence ID" value="NZ_CP116236.1"/>
</dbReference>
<dbReference type="PANTHER" id="PTHR43557:SF2">
    <property type="entry name" value="RIESKE DOMAIN-CONTAINING PROTEIN-RELATED"/>
    <property type="match status" value="1"/>
</dbReference>
<feature type="domain" description="FAD/NAD(P)-binding" evidence="5">
    <location>
        <begin position="13"/>
        <end position="305"/>
    </location>
</feature>
<dbReference type="Gene3D" id="3.50.50.60">
    <property type="entry name" value="FAD/NAD(P)-binding domain"/>
    <property type="match status" value="2"/>
</dbReference>
<proteinExistence type="predicted"/>
<dbReference type="InterPro" id="IPR023753">
    <property type="entry name" value="FAD/NAD-binding_dom"/>
</dbReference>
<dbReference type="EMBL" id="JAAXPC010000018">
    <property type="protein sequence ID" value="NKY04398.1"/>
    <property type="molecule type" value="Genomic_DNA"/>
</dbReference>
<sequence length="412" mass="43802">MSQSGQRSSEGPVVVVGAGHGGANLVALLRQEGFSGEIVMFGDERHLPYHRPPLSKKFMDDDLLRQYLRPEAFYGENGIDLRLGAVVTTIDPQACTVTTADGEEVGYAYLVIATGSRPRQLSTPGMGSDGVLSLRTIDDAARLRTAIEHHGRLAIVGGGYIGLEVAAQARTHGVDVTVLEREKRVLARVASQEFSEFLTCHHRNQGTVIRTSVDVTEVVEKSGSVAAIDLADGERIECGSVLVGVGAIPNDDIAAGAGIACDGGILVDGNGSTGVPGVFAIGDVTRRPMGDGFMRFESIPSALEQAKRVAAIISGARSPHPEVPWFWSDQFDLKLKIAGHVHLGHSSHVRHDVNGGKFGIFHLDESHRLVAVETVNASAYFMAGKKFIGGADVLDPDALADPECDLRACVVR</sequence>
<evidence type="ECO:0000313" key="7">
    <source>
        <dbReference type="EMBL" id="NKY04398.1"/>
    </source>
</evidence>
<name>A0A846WRU1_9ACTN</name>
<dbReference type="SUPFAM" id="SSF51905">
    <property type="entry name" value="FAD/NAD(P)-binding domain"/>
    <property type="match status" value="2"/>
</dbReference>
<reference evidence="7 8" key="1">
    <citation type="submission" date="2020-04" db="EMBL/GenBank/DDBJ databases">
        <title>MicrobeNet Type strains.</title>
        <authorList>
            <person name="Nicholson A.C."/>
        </authorList>
    </citation>
    <scope>NUCLEOTIDE SEQUENCE [LARGE SCALE GENOMIC DNA]</scope>
    <source>
        <strain evidence="7 8">ATCC BAA-14</strain>
    </source>
</reference>
<gene>
    <name evidence="7" type="ORF">HGA05_22785</name>
</gene>
<keyword evidence="2" id="KW-0285">Flavoprotein</keyword>
<evidence type="ECO:0000256" key="4">
    <source>
        <dbReference type="ARBA" id="ARBA00023002"/>
    </source>
</evidence>
<evidence type="ECO:0000259" key="5">
    <source>
        <dbReference type="Pfam" id="PF07992"/>
    </source>
</evidence>
<keyword evidence="3" id="KW-0274">FAD</keyword>
<evidence type="ECO:0000259" key="6">
    <source>
        <dbReference type="Pfam" id="PF14759"/>
    </source>
</evidence>